<sequence>MKVAIILYDKFDLKYFAKLNDFFTNTMKFKTKIYALKESVLDSNGVYIGLEEHSQSLYGNDIVVVCEGKNEYIKYDQIFLSWISSSSKAKHKICSKFGSEIFKAAKISNYKEIDKDTVEEELLKLF</sequence>
<comment type="caution">
    <text evidence="1">The sequence shown here is derived from an EMBL/GenBank/DDBJ whole genome shotgun (WGS) entry which is preliminary data.</text>
</comment>
<protein>
    <submittedName>
        <fullName evidence="1">Uncharacterized protein</fullName>
    </submittedName>
</protein>
<dbReference type="AlphaFoldDB" id="A0A2P8QYK8"/>
<dbReference type="RefSeq" id="WP_106872824.1">
    <property type="nucleotide sequence ID" value="NZ_CP053841.1"/>
</dbReference>
<accession>A0A2P8QYK8</accession>
<evidence type="ECO:0000313" key="2">
    <source>
        <dbReference type="Proteomes" id="UP000240535"/>
    </source>
</evidence>
<name>A0A2P8QYK8_9BACT</name>
<dbReference type="EMBL" id="PDHH01000009">
    <property type="protein sequence ID" value="PSM51336.1"/>
    <property type="molecule type" value="Genomic_DNA"/>
</dbReference>
<reference evidence="2" key="1">
    <citation type="submission" date="2017-10" db="EMBL/GenBank/DDBJ databases">
        <title>Campylobacter species from seals.</title>
        <authorList>
            <person name="Gilbert M.J."/>
            <person name="Zomer A.L."/>
            <person name="Timmerman A.J."/>
            <person name="Duim B."/>
            <person name="Wagenaar J.A."/>
        </authorList>
    </citation>
    <scope>NUCLEOTIDE SEQUENCE [LARGE SCALE GENOMIC DNA]</scope>
    <source>
        <strain evidence="2">17S00004-5</strain>
    </source>
</reference>
<keyword evidence="2" id="KW-1185">Reference proteome</keyword>
<proteinExistence type="predicted"/>
<gene>
    <name evidence="1" type="ORF">CQ405_08905</name>
</gene>
<evidence type="ECO:0000313" key="1">
    <source>
        <dbReference type="EMBL" id="PSM51336.1"/>
    </source>
</evidence>
<dbReference type="OrthoDB" id="5363568at2"/>
<dbReference type="Proteomes" id="UP000240535">
    <property type="component" value="Unassembled WGS sequence"/>
</dbReference>
<organism evidence="1 2">
    <name type="scientific">Campylobacter blaseri</name>
    <dbReference type="NCBI Taxonomy" id="2042961"/>
    <lineage>
        <taxon>Bacteria</taxon>
        <taxon>Pseudomonadati</taxon>
        <taxon>Campylobacterota</taxon>
        <taxon>Epsilonproteobacteria</taxon>
        <taxon>Campylobacterales</taxon>
        <taxon>Campylobacteraceae</taxon>
        <taxon>Campylobacter</taxon>
    </lineage>
</organism>